<feature type="compositionally biased region" description="Pro residues" evidence="3">
    <location>
        <begin position="871"/>
        <end position="880"/>
    </location>
</feature>
<feature type="compositionally biased region" description="Low complexity" evidence="3">
    <location>
        <begin position="859"/>
        <end position="870"/>
    </location>
</feature>
<evidence type="ECO:0000313" key="5">
    <source>
        <dbReference type="EMBL" id="LAC23714.1"/>
    </source>
</evidence>
<feature type="region of interest" description="Disordered" evidence="3">
    <location>
        <begin position="414"/>
        <end position="538"/>
    </location>
</feature>
<feature type="compositionally biased region" description="Low complexity" evidence="3">
    <location>
        <begin position="605"/>
        <end position="633"/>
    </location>
</feature>
<feature type="compositionally biased region" description="Gly residues" evidence="3">
    <location>
        <begin position="658"/>
        <end position="667"/>
    </location>
</feature>
<dbReference type="InterPro" id="IPR008160">
    <property type="entry name" value="Collagen"/>
</dbReference>
<dbReference type="PANTHER" id="PTHR24023:SF372">
    <property type="entry name" value="COLLAGEN ALPHA-1(XVI) CHAIN"/>
    <property type="match status" value="1"/>
</dbReference>
<feature type="region of interest" description="Disordered" evidence="3">
    <location>
        <begin position="339"/>
        <end position="383"/>
    </location>
</feature>
<feature type="compositionally biased region" description="Pro residues" evidence="3">
    <location>
        <begin position="801"/>
        <end position="813"/>
    </location>
</feature>
<proteinExistence type="evidence at transcript level"/>
<feature type="compositionally biased region" description="Low complexity" evidence="3">
    <location>
        <begin position="783"/>
        <end position="798"/>
    </location>
</feature>
<dbReference type="InterPro" id="IPR050149">
    <property type="entry name" value="Collagen_superfamily"/>
</dbReference>
<accession>A0A6A7FZS1</accession>
<evidence type="ECO:0000256" key="1">
    <source>
        <dbReference type="ARBA" id="ARBA00022737"/>
    </source>
</evidence>
<keyword evidence="1" id="KW-0677">Repeat</keyword>
<organism evidence="5">
    <name type="scientific">Hirondellea gigas</name>
    <dbReference type="NCBI Taxonomy" id="1518452"/>
    <lineage>
        <taxon>Eukaryota</taxon>
        <taxon>Metazoa</taxon>
        <taxon>Ecdysozoa</taxon>
        <taxon>Arthropoda</taxon>
        <taxon>Crustacea</taxon>
        <taxon>Multicrustacea</taxon>
        <taxon>Malacostraca</taxon>
        <taxon>Eumalacostraca</taxon>
        <taxon>Peracarida</taxon>
        <taxon>Amphipoda</taxon>
        <taxon>Amphilochidea</taxon>
        <taxon>Lysianassida</taxon>
        <taxon>Lysianassidira</taxon>
        <taxon>Lysianassoidea</taxon>
        <taxon>Lysianassidae</taxon>
        <taxon>Hirondellea</taxon>
    </lineage>
</organism>
<keyword evidence="2 5" id="KW-0176">Collagen</keyword>
<dbReference type="SMART" id="SM00210">
    <property type="entry name" value="TSPN"/>
    <property type="match status" value="1"/>
</dbReference>
<feature type="region of interest" description="Disordered" evidence="3">
    <location>
        <begin position="599"/>
        <end position="886"/>
    </location>
</feature>
<sequence length="1257" mass="130960">MKFQVQGSDLPCAVEDSVAGICSDHGINNSSRRKPSSNRIYWGSLLLIIMIGTANATTDLQELALGTGIIPEDRDLLEAITMPFTDPSTQYFVTGFDGFPAFGFRAGANIKHPFRLFLPERMHRTFSILAAIKPDVNVPMYLFAVTNPLETVVQLGVSISPGEAGSTNVSLLYTDSDRHMTTQTVASFLVPDFTRKWTRLAFKVTEEEVQLYFNCQLYNGLMIKRIPEEIVFDTGSTLYIGQAGGIIKGHFEGALQELKLANLPSLAEVQCQDSNMLGSGDGSRSDISIEDDYYLVPDTIEDAYVPPQFEGSGGGDGLFAGPPLIPPPPPTFDNEDFGFSGVVGLKGEQGDRGLQGPPGRSMRGPQGLPGPPGPPGASDFSELGFAGEDFMNSECSCNDSTIIATVLAKVPESMRGPRGLPGSSGPIGPVGPAGKDGLPGLAGHRGPPGQPGPRGDVGERGTEGLPGPKGEPGLDGRLGPPGYEGPPGSPGHPGFGGGAAFDGHTGLDGLNGPKGERGTPGYDGKPGIPGNKGGMGDKGDRGERGLRGVGMPGAPGSPGGLTDTAETQVVQRVLEILEGRHLSDSEGIEVWDRRSYNGSSYPWTGSSSMGARGPPGSSGRRGPPGPHGLMGPPGLTGNKGEAGIPGQHGRHGNPGPKGDLGPGGPHGPHGLKGNVGNPGKKGDHGSPGPPGALSFPDGKAVTIIKGDKGTRGRRGKPGPLGKPGDKGEHGFPGWTGRPGASGLAGPSGPRGPPGYGSPGIRGEAGPPGPPGPPGGGMFNGILGSSSSDSSPSGPERYYGGPGPPGPPGPPGNPGIPEGADGVGDQLYVPVPGAPGPMGPKGIRGEPGRSIEGPPGPPGLGLTASGGAVTGPPGPPGPPGTPGESALETTSIVPGAVTFTTKQAMLKMSAMTPAGSLAFLLDEEAVLVRITNGWRYIQMGSTVLLPAPTTSSPVPLSSSTLRPSPAHYSPTLEGENLINGEGPVLRLAALNSPYTGGLHGIKGVDYSCYIQARQAGLRGTFRAFLTYRTQNLDSIVRYIDQELPVVNTKGEMLFNSWRDIFSGAGGLFFQKPRIFSFDGRDIMQDPTWPQKYIWHGSSLKGERSLKAYCNGWNTESPKEVGLASSLLKNRLLSQDQMGCHNVFAILCIEATSMSSEGLSRHRRSTSPTLVGAEPKLSGVRSLDTMARKTDDKSDDSLLTQQDLEELLNNLDHEIASERDNSIGKRDTKTNNSEKYINNSESDSIIKENKPTEKSWWFW</sequence>
<dbReference type="Gene3D" id="2.60.120.200">
    <property type="match status" value="1"/>
</dbReference>
<feature type="compositionally biased region" description="Low complexity" evidence="3">
    <location>
        <begin position="737"/>
        <end position="747"/>
    </location>
</feature>
<evidence type="ECO:0000256" key="2">
    <source>
        <dbReference type="ARBA" id="ARBA00023119"/>
    </source>
</evidence>
<dbReference type="InterPro" id="IPR045463">
    <property type="entry name" value="XV/XVIII_trimerization_dom"/>
</dbReference>
<dbReference type="GO" id="GO:0031012">
    <property type="term" value="C:extracellular matrix"/>
    <property type="evidence" value="ECO:0007669"/>
    <property type="project" value="TreeGrafter"/>
</dbReference>
<dbReference type="Pfam" id="PF01391">
    <property type="entry name" value="Collagen"/>
    <property type="match status" value="3"/>
</dbReference>
<dbReference type="Pfam" id="PF06482">
    <property type="entry name" value="Endostatin"/>
    <property type="match status" value="1"/>
</dbReference>
<dbReference type="InterPro" id="IPR048287">
    <property type="entry name" value="TSPN-like_N"/>
</dbReference>
<dbReference type="InterPro" id="IPR013320">
    <property type="entry name" value="ConA-like_dom_sf"/>
</dbReference>
<dbReference type="PANTHER" id="PTHR24023">
    <property type="entry name" value="COLLAGEN ALPHA"/>
    <property type="match status" value="1"/>
</dbReference>
<dbReference type="InterPro" id="IPR010515">
    <property type="entry name" value="Collagenase_NC10/endostatin"/>
</dbReference>
<dbReference type="Gene3D" id="3.10.100.10">
    <property type="entry name" value="Mannose-Binding Protein A, subunit A"/>
    <property type="match status" value="1"/>
</dbReference>
<dbReference type="GO" id="GO:0005615">
    <property type="term" value="C:extracellular space"/>
    <property type="evidence" value="ECO:0007669"/>
    <property type="project" value="TreeGrafter"/>
</dbReference>
<dbReference type="InterPro" id="IPR016187">
    <property type="entry name" value="CTDL_fold"/>
</dbReference>
<feature type="domain" description="Thrombospondin-like N-terminal" evidence="4">
    <location>
        <begin position="73"/>
        <end position="264"/>
    </location>
</feature>
<evidence type="ECO:0000256" key="3">
    <source>
        <dbReference type="SAM" id="MobiDB-lite"/>
    </source>
</evidence>
<dbReference type="EMBL" id="IACT01004524">
    <property type="protein sequence ID" value="LAC23714.1"/>
    <property type="molecule type" value="mRNA"/>
</dbReference>
<dbReference type="SUPFAM" id="SSF49899">
    <property type="entry name" value="Concanavalin A-like lectins/glucanases"/>
    <property type="match status" value="1"/>
</dbReference>
<dbReference type="SUPFAM" id="SSF56436">
    <property type="entry name" value="C-type lectin-like"/>
    <property type="match status" value="1"/>
</dbReference>
<reference evidence="5" key="1">
    <citation type="submission" date="2017-11" db="EMBL/GenBank/DDBJ databases">
        <title>The sensing device of the deep-sea amphipod.</title>
        <authorList>
            <person name="Kobayashi H."/>
            <person name="Nagahama T."/>
            <person name="Arai W."/>
            <person name="Sasagawa Y."/>
            <person name="Umeda M."/>
            <person name="Hayashi T."/>
            <person name="Nikaido I."/>
            <person name="Watanabe H."/>
            <person name="Oguri K."/>
            <person name="Kitazato H."/>
            <person name="Fujioka K."/>
            <person name="Kido Y."/>
            <person name="Takami H."/>
        </authorList>
    </citation>
    <scope>NUCLEOTIDE SEQUENCE</scope>
    <source>
        <tissue evidence="5">Whole body</tissue>
    </source>
</reference>
<evidence type="ECO:0000259" key="4">
    <source>
        <dbReference type="SMART" id="SM00210"/>
    </source>
</evidence>
<dbReference type="Pfam" id="PF20010">
    <property type="entry name" value="Collagen_trimer"/>
    <property type="match status" value="1"/>
</dbReference>
<dbReference type="InterPro" id="IPR016186">
    <property type="entry name" value="C-type_lectin-like/link_sf"/>
</dbReference>
<protein>
    <submittedName>
        <fullName evidence="5">Collagen alpha-1(XVIII) chain-like isoform X4</fullName>
    </submittedName>
</protein>
<feature type="compositionally biased region" description="Gly residues" evidence="3">
    <location>
        <begin position="491"/>
        <end position="500"/>
    </location>
</feature>
<dbReference type="AlphaFoldDB" id="A0A6A7FZS1"/>
<dbReference type="GO" id="GO:0005581">
    <property type="term" value="C:collagen trimer"/>
    <property type="evidence" value="ECO:0007669"/>
    <property type="project" value="UniProtKB-KW"/>
</dbReference>
<name>A0A6A7FZS1_9CRUS</name>
<feature type="compositionally biased region" description="Low complexity" evidence="3">
    <location>
        <begin position="416"/>
        <end position="433"/>
    </location>
</feature>
<dbReference type="Gene3D" id="3.40.1620.70">
    <property type="match status" value="1"/>
</dbReference>